<protein>
    <submittedName>
        <fullName evidence="1">Uncharacterized protein</fullName>
    </submittedName>
</protein>
<evidence type="ECO:0000313" key="2">
    <source>
        <dbReference type="Proteomes" id="UP000748756"/>
    </source>
</evidence>
<feature type="non-terminal residue" evidence="1">
    <location>
        <position position="1"/>
    </location>
</feature>
<dbReference type="InterPro" id="IPR024080">
    <property type="entry name" value="Neurolysin/TOP_N"/>
</dbReference>
<comment type="caution">
    <text evidence="1">The sequence shown here is derived from an EMBL/GenBank/DDBJ whole genome shotgun (WGS) entry which is preliminary data.</text>
</comment>
<dbReference type="Gene3D" id="1.20.1050.40">
    <property type="entry name" value="Endopeptidase. Chain P, domain 1"/>
    <property type="match status" value="1"/>
</dbReference>
<dbReference type="AlphaFoldDB" id="A0A9P5RJY2"/>
<gene>
    <name evidence="1" type="ORF">BG015_003763</name>
</gene>
<dbReference type="EMBL" id="JAAAUQ010001859">
    <property type="protein sequence ID" value="KAF9132031.1"/>
    <property type="molecule type" value="Genomic_DNA"/>
</dbReference>
<reference evidence="1" key="1">
    <citation type="journal article" date="2020" name="Fungal Divers.">
        <title>Resolving the Mortierellaceae phylogeny through synthesis of multi-gene phylogenetics and phylogenomics.</title>
        <authorList>
            <person name="Vandepol N."/>
            <person name="Liber J."/>
            <person name="Desiro A."/>
            <person name="Na H."/>
            <person name="Kennedy M."/>
            <person name="Barry K."/>
            <person name="Grigoriev I.V."/>
            <person name="Miller A.N."/>
            <person name="O'Donnell K."/>
            <person name="Stajich J.E."/>
            <person name="Bonito G."/>
        </authorList>
    </citation>
    <scope>NUCLEOTIDE SEQUENCE</scope>
    <source>
        <strain evidence="1">NRRL 6426</strain>
    </source>
</reference>
<evidence type="ECO:0000313" key="1">
    <source>
        <dbReference type="EMBL" id="KAF9132031.1"/>
    </source>
</evidence>
<sequence length="93" mass="10240">MTESPIQLPETVSELKEIVSRVQALLISSGDDLVAIPADQRNIENTLLKLQEVQSQAAAMQTQCTFPSMVHLDKDVRDAATEAKKTMQKAWSA</sequence>
<dbReference type="Proteomes" id="UP000748756">
    <property type="component" value="Unassembled WGS sequence"/>
</dbReference>
<accession>A0A9P5RJY2</accession>
<organism evidence="1 2">
    <name type="scientific">Linnemannia schmuckeri</name>
    <dbReference type="NCBI Taxonomy" id="64567"/>
    <lineage>
        <taxon>Eukaryota</taxon>
        <taxon>Fungi</taxon>
        <taxon>Fungi incertae sedis</taxon>
        <taxon>Mucoromycota</taxon>
        <taxon>Mortierellomycotina</taxon>
        <taxon>Mortierellomycetes</taxon>
        <taxon>Mortierellales</taxon>
        <taxon>Mortierellaceae</taxon>
        <taxon>Linnemannia</taxon>
    </lineage>
</organism>
<keyword evidence="2" id="KW-1185">Reference proteome</keyword>
<proteinExistence type="predicted"/>
<name>A0A9P5RJY2_9FUNG</name>